<sequence>MNIESIIDDQFKTKCFRELAEAPISAMRGVSAADARTMSQAFGVNTIAELAELKFVKWACAIKTMADYEGDTEEQKAKETLLDDAVEMTFPASDPISVDAGITRIEVAPEKVNAAMDHQAASNIEANSHLQDGKAGKGAKA</sequence>
<reference evidence="2 3" key="1">
    <citation type="submission" date="2017-10" db="EMBL/GenBank/DDBJ databases">
        <title>Massilia psychrophilum sp. nov., a novel purple-pigmented bacterium isolated from Tianshan glacier, Xinjiang Municipality, China.</title>
        <authorList>
            <person name="Wang H."/>
        </authorList>
    </citation>
    <scope>NUCLEOTIDE SEQUENCE [LARGE SCALE GENOMIC DNA]</scope>
    <source>
        <strain evidence="2 3">JCM 30074</strain>
    </source>
</reference>
<dbReference type="RefSeq" id="WP_099790540.1">
    <property type="nucleotide sequence ID" value="NZ_JBHLYV010000019.1"/>
</dbReference>
<accession>A0A2G8TCY3</accession>
<protein>
    <submittedName>
        <fullName evidence="2">Uncharacterized protein</fullName>
    </submittedName>
</protein>
<comment type="caution">
    <text evidence="2">The sequence shown here is derived from an EMBL/GenBank/DDBJ whole genome shotgun (WGS) entry which is preliminary data.</text>
</comment>
<dbReference type="EMBL" id="PDOC01000011">
    <property type="protein sequence ID" value="PIL43844.1"/>
    <property type="molecule type" value="Genomic_DNA"/>
</dbReference>
<dbReference type="AlphaFoldDB" id="A0A2G8TCY3"/>
<gene>
    <name evidence="2" type="ORF">CR105_17620</name>
</gene>
<evidence type="ECO:0000313" key="2">
    <source>
        <dbReference type="EMBL" id="PIL43844.1"/>
    </source>
</evidence>
<evidence type="ECO:0000256" key="1">
    <source>
        <dbReference type="SAM" id="MobiDB-lite"/>
    </source>
</evidence>
<organism evidence="2 3">
    <name type="scientific">Massilia eurypsychrophila</name>
    <dbReference type="NCBI Taxonomy" id="1485217"/>
    <lineage>
        <taxon>Bacteria</taxon>
        <taxon>Pseudomonadati</taxon>
        <taxon>Pseudomonadota</taxon>
        <taxon>Betaproteobacteria</taxon>
        <taxon>Burkholderiales</taxon>
        <taxon>Oxalobacteraceae</taxon>
        <taxon>Telluria group</taxon>
        <taxon>Massilia</taxon>
    </lineage>
</organism>
<feature type="compositionally biased region" description="Polar residues" evidence="1">
    <location>
        <begin position="120"/>
        <end position="130"/>
    </location>
</feature>
<feature type="region of interest" description="Disordered" evidence="1">
    <location>
        <begin position="118"/>
        <end position="141"/>
    </location>
</feature>
<proteinExistence type="predicted"/>
<keyword evidence="3" id="KW-1185">Reference proteome</keyword>
<name>A0A2G8TCY3_9BURK</name>
<dbReference type="OrthoDB" id="8722685at2"/>
<evidence type="ECO:0000313" key="3">
    <source>
        <dbReference type="Proteomes" id="UP000230390"/>
    </source>
</evidence>
<dbReference type="Proteomes" id="UP000230390">
    <property type="component" value="Unassembled WGS sequence"/>
</dbReference>